<reference evidence="1 2" key="1">
    <citation type="journal article" date="2022" name="New Phytol.">
        <title>Ecological generalism drives hyperdiversity of secondary metabolite gene clusters in xylarialean endophytes.</title>
        <authorList>
            <person name="Franco M.E.E."/>
            <person name="Wisecaver J.H."/>
            <person name="Arnold A.E."/>
            <person name="Ju Y.M."/>
            <person name="Slot J.C."/>
            <person name="Ahrendt S."/>
            <person name="Moore L.P."/>
            <person name="Eastman K.E."/>
            <person name="Scott K."/>
            <person name="Konkel Z."/>
            <person name="Mondo S.J."/>
            <person name="Kuo A."/>
            <person name="Hayes R.D."/>
            <person name="Haridas S."/>
            <person name="Andreopoulos B."/>
            <person name="Riley R."/>
            <person name="LaButti K."/>
            <person name="Pangilinan J."/>
            <person name="Lipzen A."/>
            <person name="Amirebrahimi M."/>
            <person name="Yan J."/>
            <person name="Adam C."/>
            <person name="Keymanesh K."/>
            <person name="Ng V."/>
            <person name="Louie K."/>
            <person name="Northen T."/>
            <person name="Drula E."/>
            <person name="Henrissat B."/>
            <person name="Hsieh H.M."/>
            <person name="Youens-Clark K."/>
            <person name="Lutzoni F."/>
            <person name="Miadlikowska J."/>
            <person name="Eastwood D.C."/>
            <person name="Hamelin R.C."/>
            <person name="Grigoriev I.V."/>
            <person name="U'Ren J.M."/>
        </authorList>
    </citation>
    <scope>NUCLEOTIDE SEQUENCE [LARGE SCALE GENOMIC DNA]</scope>
    <source>
        <strain evidence="1 2">ER1909</strain>
    </source>
</reference>
<protein>
    <submittedName>
        <fullName evidence="1">Uncharacterized protein</fullName>
    </submittedName>
</protein>
<sequence>MVDVSANTAYPNLSEDAHDPPHSLRRIRACIACRNMKIKCISVPGSNNCEACLRSSRPCQDPGPPKARVKTSQKFTELEKRIDALTSALDAERRRNQQSLTQATDEVQWSRTPDSNPKDDDVFTPATQQTRESEDVMNNERGDITTSGDIVDQGLIDRASASLLFNHWNLHMRPLMPVIRFSDNEDAHTIRRKKPTLFLTIMTVAGTAIKPSIVPQLLTRLNNTLAQDVFIQGAKSLDLLQSMILFSQYYIQPPHVKAFAMPQHAYSAVVMSYDLGLGTTNRRDEGNSIETKETYRTLLAVYLGASCSATILRRHQPLISTSSHQDYIKTLTRDDDTDCGDQWLCSLVSLQELFDDVSKTLNTSYGHVDESFDDFRTQHLLNSFRQRLNNWRLSLPGGIDQRIIQHAASVAELFIHQIAIRVYNYQVLPWLRNKEESGPPQPQPVLTAIHTDALCHCLKASADTMTTYLSLDEATSRSLPNIFLVWNMCAAVCMIKLGHFAETASSYRTNGGSNSDLPPPSDFLEAMIQKLSSLSQHGYFPQSRPFLVAFKKLKMWFLQKKAICINDNGECYNGGSGPVHYILGTQTPPASPLTRNAHIHKPSQTPGEQRHDRNAATAPEVLSAGQPGLNWNPSPYASEQSRIQANDMTLTNDAFGMTYDTSQSNFNSGDFDFDFNDMLDIDKFMRQTDDDGLWSLL</sequence>
<dbReference type="EMBL" id="MU394348">
    <property type="protein sequence ID" value="KAI6083682.1"/>
    <property type="molecule type" value="Genomic_DNA"/>
</dbReference>
<comment type="caution">
    <text evidence="1">The sequence shown here is derived from an EMBL/GenBank/DDBJ whole genome shotgun (WGS) entry which is preliminary data.</text>
</comment>
<proteinExistence type="predicted"/>
<evidence type="ECO:0000313" key="1">
    <source>
        <dbReference type="EMBL" id="KAI6083682.1"/>
    </source>
</evidence>
<name>A0ACC0CTP7_9PEZI</name>
<evidence type="ECO:0000313" key="2">
    <source>
        <dbReference type="Proteomes" id="UP001497680"/>
    </source>
</evidence>
<keyword evidence="2" id="KW-1185">Reference proteome</keyword>
<organism evidence="1 2">
    <name type="scientific">Hypoxylon rubiginosum</name>
    <dbReference type="NCBI Taxonomy" id="110542"/>
    <lineage>
        <taxon>Eukaryota</taxon>
        <taxon>Fungi</taxon>
        <taxon>Dikarya</taxon>
        <taxon>Ascomycota</taxon>
        <taxon>Pezizomycotina</taxon>
        <taxon>Sordariomycetes</taxon>
        <taxon>Xylariomycetidae</taxon>
        <taxon>Xylariales</taxon>
        <taxon>Hypoxylaceae</taxon>
        <taxon>Hypoxylon</taxon>
    </lineage>
</organism>
<dbReference type="Proteomes" id="UP001497680">
    <property type="component" value="Unassembled WGS sequence"/>
</dbReference>
<gene>
    <name evidence="1" type="ORF">F4821DRAFT_184565</name>
</gene>
<accession>A0ACC0CTP7</accession>